<comment type="caution">
    <text evidence="1">The sequence shown here is derived from an EMBL/GenBank/DDBJ whole genome shotgun (WGS) entry which is preliminary data.</text>
</comment>
<organism evidence="1 2">
    <name type="scientific">Trifolium pratense</name>
    <name type="common">Red clover</name>
    <dbReference type="NCBI Taxonomy" id="57577"/>
    <lineage>
        <taxon>Eukaryota</taxon>
        <taxon>Viridiplantae</taxon>
        <taxon>Streptophyta</taxon>
        <taxon>Embryophyta</taxon>
        <taxon>Tracheophyta</taxon>
        <taxon>Spermatophyta</taxon>
        <taxon>Magnoliopsida</taxon>
        <taxon>eudicotyledons</taxon>
        <taxon>Gunneridae</taxon>
        <taxon>Pentapetalae</taxon>
        <taxon>rosids</taxon>
        <taxon>fabids</taxon>
        <taxon>Fabales</taxon>
        <taxon>Fabaceae</taxon>
        <taxon>Papilionoideae</taxon>
        <taxon>50 kb inversion clade</taxon>
        <taxon>NPAAA clade</taxon>
        <taxon>Hologalegina</taxon>
        <taxon>IRL clade</taxon>
        <taxon>Trifolieae</taxon>
        <taxon>Trifolium</taxon>
    </lineage>
</organism>
<dbReference type="EMBL" id="CASHSV030000109">
    <property type="protein sequence ID" value="CAJ2647498.1"/>
    <property type="molecule type" value="Genomic_DNA"/>
</dbReference>
<sequence length="256" mass="30147">MADTMDLSEELRLVLKSFEDTGIPVQAWTTTELARHFITTESFIASVKTITRSNKIVHDNVMSLAIQRGFWAENRKCAPMAMMKFCIFLKSKEGSEFLDCFQKKAELSTRFMDLFNTGYALMLVRQVSELEAARKGRIAEIEADIADHRSKIVLLEKQLEKEIVEVERRYLPASQYVPLDEQELLKRCYDMYVDECTRNEEMMRELDQELIEFIKSKYEKEVRMLYISDFMADEKRKRLLKVWNYERINKTGDVSP</sequence>
<proteinExistence type="predicted"/>
<name>A0ACB0JTD8_TRIPR</name>
<protein>
    <submittedName>
        <fullName evidence="1">Uncharacterized protein</fullName>
    </submittedName>
</protein>
<evidence type="ECO:0000313" key="2">
    <source>
        <dbReference type="Proteomes" id="UP001177021"/>
    </source>
</evidence>
<reference evidence="1" key="1">
    <citation type="submission" date="2023-10" db="EMBL/GenBank/DDBJ databases">
        <authorList>
            <person name="Rodriguez Cubillos JULIANA M."/>
            <person name="De Vega J."/>
        </authorList>
    </citation>
    <scope>NUCLEOTIDE SEQUENCE</scope>
</reference>
<keyword evidence="2" id="KW-1185">Reference proteome</keyword>
<evidence type="ECO:0000313" key="1">
    <source>
        <dbReference type="EMBL" id="CAJ2647498.1"/>
    </source>
</evidence>
<accession>A0ACB0JTD8</accession>
<gene>
    <name evidence="1" type="ORF">MILVUS5_LOCUS16009</name>
</gene>
<dbReference type="Proteomes" id="UP001177021">
    <property type="component" value="Unassembled WGS sequence"/>
</dbReference>